<evidence type="ECO:0000313" key="2">
    <source>
        <dbReference type="EMBL" id="MFC3960221.1"/>
    </source>
</evidence>
<evidence type="ECO:0000313" key="3">
    <source>
        <dbReference type="Proteomes" id="UP001595846"/>
    </source>
</evidence>
<name>A0ABD5NTC5_9EURY</name>
<comment type="caution">
    <text evidence="2">The sequence shown here is derived from an EMBL/GenBank/DDBJ whole genome shotgun (WGS) entry which is preliminary data.</text>
</comment>
<dbReference type="Proteomes" id="UP001595846">
    <property type="component" value="Unassembled WGS sequence"/>
</dbReference>
<feature type="transmembrane region" description="Helical" evidence="1">
    <location>
        <begin position="12"/>
        <end position="34"/>
    </location>
</feature>
<dbReference type="GeneID" id="73901590"/>
<keyword evidence="3" id="KW-1185">Reference proteome</keyword>
<evidence type="ECO:0000256" key="1">
    <source>
        <dbReference type="SAM" id="Phobius"/>
    </source>
</evidence>
<organism evidence="2 3">
    <name type="scientific">Halovivax cerinus</name>
    <dbReference type="NCBI Taxonomy" id="1487865"/>
    <lineage>
        <taxon>Archaea</taxon>
        <taxon>Methanobacteriati</taxon>
        <taxon>Methanobacteriota</taxon>
        <taxon>Stenosarchaea group</taxon>
        <taxon>Halobacteria</taxon>
        <taxon>Halobacteriales</taxon>
        <taxon>Natrialbaceae</taxon>
        <taxon>Halovivax</taxon>
    </lineage>
</organism>
<gene>
    <name evidence="2" type="ORF">ACFOUR_17845</name>
</gene>
<reference evidence="2 3" key="1">
    <citation type="journal article" date="2019" name="Int. J. Syst. Evol. Microbiol.">
        <title>The Global Catalogue of Microorganisms (GCM) 10K type strain sequencing project: providing services to taxonomists for standard genome sequencing and annotation.</title>
        <authorList>
            <consortium name="The Broad Institute Genomics Platform"/>
            <consortium name="The Broad Institute Genome Sequencing Center for Infectious Disease"/>
            <person name="Wu L."/>
            <person name="Ma J."/>
        </authorList>
    </citation>
    <scope>NUCLEOTIDE SEQUENCE [LARGE SCALE GENOMIC DNA]</scope>
    <source>
        <strain evidence="2 3">IBRC-M 10256</strain>
    </source>
</reference>
<keyword evidence="1" id="KW-0472">Membrane</keyword>
<keyword evidence="1" id="KW-1133">Transmembrane helix</keyword>
<accession>A0ABD5NTC5</accession>
<keyword evidence="1" id="KW-0812">Transmembrane</keyword>
<sequence>MIRFPTQRIATVGFSHTAVIAVTIFGSSVVLLAVDENAIVTDTEDVVIAPGQRLQEVVEPVANLA</sequence>
<dbReference type="AlphaFoldDB" id="A0ABD5NTC5"/>
<protein>
    <submittedName>
        <fullName evidence="2">Uncharacterized protein</fullName>
    </submittedName>
</protein>
<proteinExistence type="predicted"/>
<dbReference type="EMBL" id="JBHSAQ010000016">
    <property type="protein sequence ID" value="MFC3960221.1"/>
    <property type="molecule type" value="Genomic_DNA"/>
</dbReference>
<dbReference type="RefSeq" id="WP_256532501.1">
    <property type="nucleotide sequence ID" value="NZ_CP101824.1"/>
</dbReference>